<keyword evidence="6" id="KW-1185">Reference proteome</keyword>
<evidence type="ECO:0000256" key="3">
    <source>
        <dbReference type="ARBA" id="ARBA00023002"/>
    </source>
</evidence>
<dbReference type="Proteomes" id="UP001390339">
    <property type="component" value="Unassembled WGS sequence"/>
</dbReference>
<dbReference type="CDD" id="cd05233">
    <property type="entry name" value="SDR_c"/>
    <property type="match status" value="1"/>
</dbReference>
<evidence type="ECO:0000256" key="4">
    <source>
        <dbReference type="RuleBase" id="RU000363"/>
    </source>
</evidence>
<dbReference type="InterPro" id="IPR002347">
    <property type="entry name" value="SDR_fam"/>
</dbReference>
<comment type="similarity">
    <text evidence="1 4">Belongs to the short-chain dehydrogenases/reductases (SDR) family.</text>
</comment>
<organism evidence="5 6">
    <name type="scientific">Apiospora arundinis</name>
    <dbReference type="NCBI Taxonomy" id="335852"/>
    <lineage>
        <taxon>Eukaryota</taxon>
        <taxon>Fungi</taxon>
        <taxon>Dikarya</taxon>
        <taxon>Ascomycota</taxon>
        <taxon>Pezizomycotina</taxon>
        <taxon>Sordariomycetes</taxon>
        <taxon>Xylariomycetidae</taxon>
        <taxon>Amphisphaeriales</taxon>
        <taxon>Apiosporaceae</taxon>
        <taxon>Apiospora</taxon>
    </lineage>
</organism>
<dbReference type="PRINTS" id="PR00081">
    <property type="entry name" value="GDHRDH"/>
</dbReference>
<accession>A0ABR2JGC4</accession>
<evidence type="ECO:0000313" key="6">
    <source>
        <dbReference type="Proteomes" id="UP001390339"/>
    </source>
</evidence>
<dbReference type="EMBL" id="JAPCWZ010000002">
    <property type="protein sequence ID" value="KAK8876905.1"/>
    <property type="molecule type" value="Genomic_DNA"/>
</dbReference>
<dbReference type="PANTHER" id="PTHR24321">
    <property type="entry name" value="DEHYDROGENASES, SHORT CHAIN"/>
    <property type="match status" value="1"/>
</dbReference>
<dbReference type="PROSITE" id="PS00061">
    <property type="entry name" value="ADH_SHORT"/>
    <property type="match status" value="1"/>
</dbReference>
<dbReference type="PANTHER" id="PTHR24321:SF8">
    <property type="entry name" value="ESTRADIOL 17-BETA-DEHYDROGENASE 8-RELATED"/>
    <property type="match status" value="1"/>
</dbReference>
<comment type="caution">
    <text evidence="5">The sequence shown here is derived from an EMBL/GenBank/DDBJ whole genome shotgun (WGS) entry which is preliminary data.</text>
</comment>
<dbReference type="SUPFAM" id="SSF51735">
    <property type="entry name" value="NAD(P)-binding Rossmann-fold domains"/>
    <property type="match status" value="1"/>
</dbReference>
<dbReference type="PRINTS" id="PR00080">
    <property type="entry name" value="SDRFAMILY"/>
</dbReference>
<gene>
    <name evidence="5" type="ORF">PGQ11_001851</name>
</gene>
<proteinExistence type="inferred from homology"/>
<dbReference type="InterPro" id="IPR020904">
    <property type="entry name" value="Sc_DH/Rdtase_CS"/>
</dbReference>
<evidence type="ECO:0000313" key="5">
    <source>
        <dbReference type="EMBL" id="KAK8876905.1"/>
    </source>
</evidence>
<keyword evidence="3" id="KW-0560">Oxidoreductase</keyword>
<dbReference type="Pfam" id="PF00106">
    <property type="entry name" value="adh_short"/>
    <property type="match status" value="1"/>
</dbReference>
<protein>
    <submittedName>
        <fullName evidence="5">SDR family oxidoreductase</fullName>
    </submittedName>
</protein>
<dbReference type="Gene3D" id="3.40.50.720">
    <property type="entry name" value="NAD(P)-binding Rossmann-like Domain"/>
    <property type="match status" value="1"/>
</dbReference>
<keyword evidence="2" id="KW-0521">NADP</keyword>
<sequence length="262" mass="27304">MPELFSVKGKRVIISGGARGLGAAVAGVLVAEGAHVAIIDILDEVGEQHAAALTAAGPGKAYYFHADIAKRAEAFAAVASAVDALGGLDALHNNAGVERSVPLEDIAEADFDLVFGVNVKGCLWLSQAAVAHLRTAGNGGVIVNIGSDSALMPYPTSAHYSASKGAVHALTRSMAATWAPHGIRVNTAIPAAKTDMYYDMQANRTDEQRAQSAEWLKRNILIGGDLGSVDEFAPMMVYLTSDASRFVTGQILAVNGGMNFVR</sequence>
<reference evidence="5 6" key="1">
    <citation type="journal article" date="2024" name="IMA Fungus">
        <title>Apiospora arundinis, a panoply of carbohydrate-active enzymes and secondary metabolites.</title>
        <authorList>
            <person name="Sorensen T."/>
            <person name="Petersen C."/>
            <person name="Muurmann A.T."/>
            <person name="Christiansen J.V."/>
            <person name="Brundto M.L."/>
            <person name="Overgaard C.K."/>
            <person name="Boysen A.T."/>
            <person name="Wollenberg R.D."/>
            <person name="Larsen T.O."/>
            <person name="Sorensen J.L."/>
            <person name="Nielsen K.L."/>
            <person name="Sondergaard T.E."/>
        </authorList>
    </citation>
    <scope>NUCLEOTIDE SEQUENCE [LARGE SCALE GENOMIC DNA]</scope>
    <source>
        <strain evidence="5 6">AAU 773</strain>
    </source>
</reference>
<evidence type="ECO:0000256" key="2">
    <source>
        <dbReference type="ARBA" id="ARBA00022857"/>
    </source>
</evidence>
<name>A0ABR2JGC4_9PEZI</name>
<dbReference type="InterPro" id="IPR036291">
    <property type="entry name" value="NAD(P)-bd_dom_sf"/>
</dbReference>
<evidence type="ECO:0000256" key="1">
    <source>
        <dbReference type="ARBA" id="ARBA00006484"/>
    </source>
</evidence>